<sequence>MNTARTVELGRAVIAMHTVNVELWLTTLITLSPDTNNPAAQNSSIALQSLAADTLLDYLSSGNVWVKRGNDMHMCFNCTKLGRPLDSYDLRQLGDCIVNAPAWKQLGLCLSLPLNYEPTYGKLHVNIDRWREDAQSPTDAEGGIENSLGTEIRPPDTIPVLNMNSIELVMAICETKNRATARKRPKRETTKSASEPGDVKAFFTDTIPESAPSCRSDPLVKSACQSKVMDQVENTHVQARLCKTQSSPNFDLNLGSPNGDKRKAPETSSELVAIKVIDDMLSESARMAALADAGLRFSICLNLRGSLTNLKVKANTFIHGLGNVAPALWRVGYTTACAHVMYTSPTLTRSLDRLSLSARSATLKGKIAELKKLPVKENQEQGLSGCNLVDDVASNIADRLWCHVQRTQSSKPAISSIKTLCNPGFHDNIAETAEEILEEYRDLTTRFHHKNDERVYSQISNDLPNTMQPSTQGRSNHDLVISVIEPSTAKSRNGNSVCSMSKSIDTVSTLSIGQTLNAGETREKEVHLGCDGPVNRSLLNNIRITCENSNAHVQWVNEFITPRTDDEDLLFSF</sequence>
<evidence type="ECO:0000313" key="2">
    <source>
        <dbReference type="EMBL" id="KAF2441685.1"/>
    </source>
</evidence>
<feature type="region of interest" description="Disordered" evidence="1">
    <location>
        <begin position="134"/>
        <end position="156"/>
    </location>
</feature>
<evidence type="ECO:0000313" key="3">
    <source>
        <dbReference type="Proteomes" id="UP000799764"/>
    </source>
</evidence>
<dbReference type="EMBL" id="MU001505">
    <property type="protein sequence ID" value="KAF2441685.1"/>
    <property type="molecule type" value="Genomic_DNA"/>
</dbReference>
<dbReference type="Proteomes" id="UP000799764">
    <property type="component" value="Unassembled WGS sequence"/>
</dbReference>
<gene>
    <name evidence="2" type="ORF">P171DRAFT_523639</name>
</gene>
<protein>
    <submittedName>
        <fullName evidence="2">Uncharacterized protein</fullName>
    </submittedName>
</protein>
<name>A0A9P4PAZ2_9PLEO</name>
<comment type="caution">
    <text evidence="2">The sequence shown here is derived from an EMBL/GenBank/DDBJ whole genome shotgun (WGS) entry which is preliminary data.</text>
</comment>
<dbReference type="AlphaFoldDB" id="A0A9P4PAZ2"/>
<evidence type="ECO:0000256" key="1">
    <source>
        <dbReference type="SAM" id="MobiDB-lite"/>
    </source>
</evidence>
<proteinExistence type="predicted"/>
<dbReference type="OrthoDB" id="4187154at2759"/>
<accession>A0A9P4PAZ2</accession>
<keyword evidence="3" id="KW-1185">Reference proteome</keyword>
<organism evidence="2 3">
    <name type="scientific">Karstenula rhodostoma CBS 690.94</name>
    <dbReference type="NCBI Taxonomy" id="1392251"/>
    <lineage>
        <taxon>Eukaryota</taxon>
        <taxon>Fungi</taxon>
        <taxon>Dikarya</taxon>
        <taxon>Ascomycota</taxon>
        <taxon>Pezizomycotina</taxon>
        <taxon>Dothideomycetes</taxon>
        <taxon>Pleosporomycetidae</taxon>
        <taxon>Pleosporales</taxon>
        <taxon>Massarineae</taxon>
        <taxon>Didymosphaeriaceae</taxon>
        <taxon>Karstenula</taxon>
    </lineage>
</organism>
<reference evidence="2" key="1">
    <citation type="journal article" date="2020" name="Stud. Mycol.">
        <title>101 Dothideomycetes genomes: a test case for predicting lifestyles and emergence of pathogens.</title>
        <authorList>
            <person name="Haridas S."/>
            <person name="Albert R."/>
            <person name="Binder M."/>
            <person name="Bloem J."/>
            <person name="Labutti K."/>
            <person name="Salamov A."/>
            <person name="Andreopoulos B."/>
            <person name="Baker S."/>
            <person name="Barry K."/>
            <person name="Bills G."/>
            <person name="Bluhm B."/>
            <person name="Cannon C."/>
            <person name="Castanera R."/>
            <person name="Culley D."/>
            <person name="Daum C."/>
            <person name="Ezra D."/>
            <person name="Gonzalez J."/>
            <person name="Henrissat B."/>
            <person name="Kuo A."/>
            <person name="Liang C."/>
            <person name="Lipzen A."/>
            <person name="Lutzoni F."/>
            <person name="Magnuson J."/>
            <person name="Mondo S."/>
            <person name="Nolan M."/>
            <person name="Ohm R."/>
            <person name="Pangilinan J."/>
            <person name="Park H.-J."/>
            <person name="Ramirez L."/>
            <person name="Alfaro M."/>
            <person name="Sun H."/>
            <person name="Tritt A."/>
            <person name="Yoshinaga Y."/>
            <person name="Zwiers L.-H."/>
            <person name="Turgeon B."/>
            <person name="Goodwin S."/>
            <person name="Spatafora J."/>
            <person name="Crous P."/>
            <person name="Grigoriev I."/>
        </authorList>
    </citation>
    <scope>NUCLEOTIDE SEQUENCE</scope>
    <source>
        <strain evidence="2">CBS 690.94</strain>
    </source>
</reference>